<reference evidence="7 8" key="1">
    <citation type="submission" date="2016-10" db="EMBL/GenBank/DDBJ databases">
        <authorList>
            <person name="de Groot N.N."/>
        </authorList>
    </citation>
    <scope>NUCLEOTIDE SEQUENCE [LARGE SCALE GENOMIC DNA]</scope>
    <source>
        <strain evidence="7 8">NP_1H</strain>
    </source>
</reference>
<evidence type="ECO:0000256" key="5">
    <source>
        <dbReference type="ARBA" id="ARBA00023288"/>
    </source>
</evidence>
<name>A0A1G8I6W9_9MICC</name>
<evidence type="ECO:0000256" key="1">
    <source>
        <dbReference type="ARBA" id="ARBA00022475"/>
    </source>
</evidence>
<dbReference type="SUPFAM" id="SSF53850">
    <property type="entry name" value="Periplasmic binding protein-like II"/>
    <property type="match status" value="1"/>
</dbReference>
<evidence type="ECO:0000256" key="4">
    <source>
        <dbReference type="ARBA" id="ARBA00023139"/>
    </source>
</evidence>
<dbReference type="AlphaFoldDB" id="A0A1G8I6W9"/>
<dbReference type="Gene3D" id="3.40.190.10">
    <property type="entry name" value="Periplasmic binding protein-like II"/>
    <property type="match status" value="3"/>
</dbReference>
<dbReference type="Pfam" id="PF01547">
    <property type="entry name" value="SBP_bac_1"/>
    <property type="match status" value="1"/>
</dbReference>
<dbReference type="PANTHER" id="PTHR43649:SF33">
    <property type="entry name" value="POLYGALACTURONAN_RHAMNOGALACTURONAN-BINDING PROTEIN YTCQ"/>
    <property type="match status" value="1"/>
</dbReference>
<feature type="chain" id="PRO_5038882374" evidence="6">
    <location>
        <begin position="22"/>
        <end position="443"/>
    </location>
</feature>
<organism evidence="7 8">
    <name type="scientific">Arthrobacter subterraneus</name>
    <dbReference type="NCBI Taxonomy" id="335973"/>
    <lineage>
        <taxon>Bacteria</taxon>
        <taxon>Bacillati</taxon>
        <taxon>Actinomycetota</taxon>
        <taxon>Actinomycetes</taxon>
        <taxon>Micrococcales</taxon>
        <taxon>Micrococcaceae</taxon>
        <taxon>Arthrobacter</taxon>
    </lineage>
</organism>
<keyword evidence="4" id="KW-0564">Palmitate</keyword>
<feature type="signal peptide" evidence="6">
    <location>
        <begin position="1"/>
        <end position="21"/>
    </location>
</feature>
<dbReference type="STRING" id="335973.SAMN04488693_106160"/>
<evidence type="ECO:0000256" key="2">
    <source>
        <dbReference type="ARBA" id="ARBA00022729"/>
    </source>
</evidence>
<keyword evidence="3" id="KW-0472">Membrane</keyword>
<protein>
    <submittedName>
        <fullName evidence="7">Carbohydrate ABC transporter substrate-binding protein, CUT1 family</fullName>
    </submittedName>
</protein>
<sequence>MRKHHGKTTAAVVMVSALALAGCSGGSNTAGAPGAAACEPSTEPVELTYTAWVPGMDKVVELWNEENPDIQVTVQSGPNGNAGTYRNFFNQLQAGNAPDLGQIEYDALPNFRVQDGLENIAACEGIAEASDQFIDWTWNQVTFGEEDAVYAIPQDSGPMALFYRADLFEQAGIEVPTTWEEYATAAGQIREEGGYIHNFQRADVNWFAGLVWQAGGQWFSNEEDGWSVNLTGEESMQVAEYWQGLLEDDLVSTLPSFSDEWNASISEGDQWTWVSAVWGTRHLQSAAPDSAGKWAVAPMPQWSEDQSAASNWGGSTTAVLKGSDHPYEASQFALWLNTDPEALALANELGGLYPAATSGADLAAFSGKSEFFGGQAVYDVFAEATQNVDPEFTWGPTMTQTYTDVSDGFGQAIAGESTLMEALRRGEQQTIESLKAQSIPVVE</sequence>
<dbReference type="RefSeq" id="WP_090586113.1">
    <property type="nucleotide sequence ID" value="NZ_FNDT01000006.1"/>
</dbReference>
<dbReference type="OrthoDB" id="2515046at2"/>
<evidence type="ECO:0000256" key="3">
    <source>
        <dbReference type="ARBA" id="ARBA00023136"/>
    </source>
</evidence>
<keyword evidence="2 6" id="KW-0732">Signal</keyword>
<dbReference type="PANTHER" id="PTHR43649">
    <property type="entry name" value="ARABINOSE-BINDING PROTEIN-RELATED"/>
    <property type="match status" value="1"/>
</dbReference>
<evidence type="ECO:0000313" key="8">
    <source>
        <dbReference type="Proteomes" id="UP000199258"/>
    </source>
</evidence>
<dbReference type="InterPro" id="IPR006059">
    <property type="entry name" value="SBP"/>
</dbReference>
<dbReference type="Proteomes" id="UP000199258">
    <property type="component" value="Unassembled WGS sequence"/>
</dbReference>
<keyword evidence="1" id="KW-1003">Cell membrane</keyword>
<dbReference type="InterPro" id="IPR050490">
    <property type="entry name" value="Bact_solute-bd_prot1"/>
</dbReference>
<keyword evidence="5" id="KW-0449">Lipoprotein</keyword>
<proteinExistence type="predicted"/>
<dbReference type="PROSITE" id="PS51257">
    <property type="entry name" value="PROKAR_LIPOPROTEIN"/>
    <property type="match status" value="1"/>
</dbReference>
<evidence type="ECO:0000313" key="7">
    <source>
        <dbReference type="EMBL" id="SDI14719.1"/>
    </source>
</evidence>
<gene>
    <name evidence="7" type="ORF">SAMN04488693_106160</name>
</gene>
<evidence type="ECO:0000256" key="6">
    <source>
        <dbReference type="SAM" id="SignalP"/>
    </source>
</evidence>
<dbReference type="EMBL" id="FNDT01000006">
    <property type="protein sequence ID" value="SDI14719.1"/>
    <property type="molecule type" value="Genomic_DNA"/>
</dbReference>
<accession>A0A1G8I6W9</accession>
<keyword evidence="8" id="KW-1185">Reference proteome</keyword>